<dbReference type="PANTHER" id="PTHR45648">
    <property type="entry name" value="GDSL LIPASE/ACYLHYDROLASE FAMILY PROTEIN (AFU_ORTHOLOGUE AFUA_4G14700)"/>
    <property type="match status" value="1"/>
</dbReference>
<dbReference type="InterPro" id="IPR051058">
    <property type="entry name" value="GDSL_Est/Lipase"/>
</dbReference>
<keyword evidence="6" id="KW-1185">Reference proteome</keyword>
<accession>A0AAQ3TRT8</accession>
<organism evidence="5 6">
    <name type="scientific">Paspalum notatum var. saurae</name>
    <dbReference type="NCBI Taxonomy" id="547442"/>
    <lineage>
        <taxon>Eukaryota</taxon>
        <taxon>Viridiplantae</taxon>
        <taxon>Streptophyta</taxon>
        <taxon>Embryophyta</taxon>
        <taxon>Tracheophyta</taxon>
        <taxon>Spermatophyta</taxon>
        <taxon>Magnoliopsida</taxon>
        <taxon>Liliopsida</taxon>
        <taxon>Poales</taxon>
        <taxon>Poaceae</taxon>
        <taxon>PACMAD clade</taxon>
        <taxon>Panicoideae</taxon>
        <taxon>Andropogonodae</taxon>
        <taxon>Paspaleae</taxon>
        <taxon>Paspalinae</taxon>
        <taxon>Paspalum</taxon>
    </lineage>
</organism>
<dbReference type="GO" id="GO:0016788">
    <property type="term" value="F:hydrolase activity, acting on ester bonds"/>
    <property type="evidence" value="ECO:0007669"/>
    <property type="project" value="InterPro"/>
</dbReference>
<dbReference type="EMBL" id="CP144750">
    <property type="protein sequence ID" value="WVZ78421.1"/>
    <property type="molecule type" value="Genomic_DNA"/>
</dbReference>
<evidence type="ECO:0000313" key="5">
    <source>
        <dbReference type="EMBL" id="WVZ78421.1"/>
    </source>
</evidence>
<feature type="signal peptide" evidence="4">
    <location>
        <begin position="1"/>
        <end position="26"/>
    </location>
</feature>
<protein>
    <recommendedName>
        <fullName evidence="7">GDSL esterase/lipase</fullName>
    </recommendedName>
</protein>
<proteinExistence type="inferred from homology"/>
<reference evidence="5 6" key="1">
    <citation type="submission" date="2024-02" db="EMBL/GenBank/DDBJ databases">
        <title>High-quality chromosome-scale genome assembly of Pensacola bahiagrass (Paspalum notatum Flugge var. saurae).</title>
        <authorList>
            <person name="Vega J.M."/>
            <person name="Podio M."/>
            <person name="Orjuela J."/>
            <person name="Siena L.A."/>
            <person name="Pessino S.C."/>
            <person name="Combes M.C."/>
            <person name="Mariac C."/>
            <person name="Albertini E."/>
            <person name="Pupilli F."/>
            <person name="Ortiz J.P.A."/>
            <person name="Leblanc O."/>
        </authorList>
    </citation>
    <scope>NUCLEOTIDE SEQUENCE [LARGE SCALE GENOMIC DNA]</scope>
    <source>
        <strain evidence="5">R1</strain>
        <tissue evidence="5">Leaf</tissue>
    </source>
</reference>
<evidence type="ECO:0000256" key="4">
    <source>
        <dbReference type="SAM" id="SignalP"/>
    </source>
</evidence>
<dbReference type="InterPro" id="IPR035669">
    <property type="entry name" value="SGNH_plant_lipase-like"/>
</dbReference>
<evidence type="ECO:0000256" key="2">
    <source>
        <dbReference type="ARBA" id="ARBA00022801"/>
    </source>
</evidence>
<keyword evidence="3" id="KW-0443">Lipid metabolism</keyword>
<dbReference type="Pfam" id="PF00657">
    <property type="entry name" value="Lipase_GDSL"/>
    <property type="match status" value="1"/>
</dbReference>
<feature type="chain" id="PRO_5042997445" description="GDSL esterase/lipase" evidence="4">
    <location>
        <begin position="27"/>
        <end position="386"/>
    </location>
</feature>
<dbReference type="Proteomes" id="UP001341281">
    <property type="component" value="Chromosome 06"/>
</dbReference>
<evidence type="ECO:0008006" key="7">
    <source>
        <dbReference type="Google" id="ProtNLM"/>
    </source>
</evidence>
<dbReference type="InterPro" id="IPR036514">
    <property type="entry name" value="SGNH_hydro_sf"/>
</dbReference>
<name>A0AAQ3TRT8_PASNO</name>
<sequence>MGAYRLAMEFVVQVLLLGLGVTGASAASSVVVLEPPVARRLILVVLGDSTLDVGNNNYLAGTNVPRANMPYYGVDVPGFPTGRWSNGYNAADFLAKYLAGLVSSPPAYLSLAPTSGLPLLVTAALTTGVSYASGGAGILDSTNAGNVIPLSKQVHYFNATRSQMIAAVGSGAVADLLAKSAVFLVGIGGNDLSAFVNAEQALNRSAAQQQADADAFLASLVSNYSAAITDLYSMGARKFAIINVGLAGCLPVARLADPTGACAGDRNELAASFNDGLRSLLGDLASRLPGFAYSLADSLGLMAATFADPPAYGFTDVATACCGGGRLRAETGCTPNATLCADHDRLYFWDNIHPCQRAAFLRAQTFYDGPAQYTMPINFKQLASMS</sequence>
<gene>
    <name evidence="5" type="ORF">U9M48_026133</name>
</gene>
<dbReference type="CDD" id="cd01837">
    <property type="entry name" value="SGNH_plant_lipase_like"/>
    <property type="match status" value="1"/>
</dbReference>
<keyword evidence="3" id="KW-0442">Lipid degradation</keyword>
<evidence type="ECO:0000256" key="3">
    <source>
        <dbReference type="ARBA" id="ARBA00022963"/>
    </source>
</evidence>
<dbReference type="GO" id="GO:0016042">
    <property type="term" value="P:lipid catabolic process"/>
    <property type="evidence" value="ECO:0007669"/>
    <property type="project" value="UniProtKB-KW"/>
</dbReference>
<comment type="similarity">
    <text evidence="1">Belongs to the 'GDSL' lipolytic enzyme family.</text>
</comment>
<evidence type="ECO:0000313" key="6">
    <source>
        <dbReference type="Proteomes" id="UP001341281"/>
    </source>
</evidence>
<dbReference type="InterPro" id="IPR001087">
    <property type="entry name" value="GDSL"/>
</dbReference>
<keyword evidence="4" id="KW-0732">Signal</keyword>
<dbReference type="AlphaFoldDB" id="A0AAQ3TRT8"/>
<evidence type="ECO:0000256" key="1">
    <source>
        <dbReference type="ARBA" id="ARBA00008668"/>
    </source>
</evidence>
<keyword evidence="2" id="KW-0378">Hydrolase</keyword>
<dbReference type="PANTHER" id="PTHR45648:SF66">
    <property type="entry name" value="GDSL ESTERASE_LIPASE"/>
    <property type="match status" value="1"/>
</dbReference>
<dbReference type="Gene3D" id="3.40.50.1110">
    <property type="entry name" value="SGNH hydrolase"/>
    <property type="match status" value="1"/>
</dbReference>